<evidence type="ECO:0000256" key="1">
    <source>
        <dbReference type="SAM" id="MobiDB-lite"/>
    </source>
</evidence>
<name>A0AAP0RAH7_LIQFO</name>
<evidence type="ECO:0000313" key="3">
    <source>
        <dbReference type="Proteomes" id="UP001415857"/>
    </source>
</evidence>
<gene>
    <name evidence="2" type="ORF">L1049_018748</name>
</gene>
<dbReference type="AlphaFoldDB" id="A0AAP0RAH7"/>
<dbReference type="PANTHER" id="PTHR34057:SF10">
    <property type="entry name" value="TRANSPOSASE, PTTA_EN_SPM, PLANT"/>
    <property type="match status" value="1"/>
</dbReference>
<feature type="compositionally biased region" description="Basic and acidic residues" evidence="1">
    <location>
        <begin position="435"/>
        <end position="445"/>
    </location>
</feature>
<feature type="region of interest" description="Disordered" evidence="1">
    <location>
        <begin position="466"/>
        <end position="505"/>
    </location>
</feature>
<proteinExistence type="predicted"/>
<evidence type="ECO:0000313" key="2">
    <source>
        <dbReference type="EMBL" id="KAK9273936.1"/>
    </source>
</evidence>
<feature type="compositionally biased region" description="Polar residues" evidence="1">
    <location>
        <begin position="468"/>
        <end position="482"/>
    </location>
</feature>
<keyword evidence="3" id="KW-1185">Reference proteome</keyword>
<dbReference type="InterPro" id="IPR038745">
    <property type="entry name" value="AT4G37440-like"/>
</dbReference>
<accession>A0AAP0RAH7</accession>
<protein>
    <submittedName>
        <fullName evidence="2">Uncharacterized protein</fullName>
    </submittedName>
</protein>
<sequence length="505" mass="56361">MDHSLDLEGKSENAMEVLANEDNGNVLEDPNDKLLSCASNYEDNTFDMEALLGEQSTAPDRSEDMEINITECTDSSNLGLVEADNQDATENSSSFGDTASGLDSSTLSDAEVESRFCGGNPSALIFDGCGDAFRMRKKKLTAHWRRFIHPLMWRCKWLELQIKEFQSLALKYDRELADYDQRKHIQLENFTFEGFGVKSLPFTSRIHRKKVMKRKKRKRVEHAIDIASYMSHHNLFSYYENKRLVAAGACIDDDYGNPVIPADKTVNGNDGFGFNDEWSSLEFRDGDNSLEQILRKIYVVRTQVHKLRTRVDKVVSENPRKFASVNKLSSLVPCDALTSSAQNPVSPPCNGDIMPIRAPCTASHLLSEYNMADLVKSESAISSHGEVTPLPDMIESTDQPQVGGSYKNTGDGILIHDQAAEEGLHNSEEVRIHPVEKPRVPREEQESTIPPVLVPEADLPVKTCAPHVQSTVKSLSTSKPNASKNKRKRGRRKAGSGRWSRRSSG</sequence>
<comment type="caution">
    <text evidence="2">The sequence shown here is derived from an EMBL/GenBank/DDBJ whole genome shotgun (WGS) entry which is preliminary data.</text>
</comment>
<reference evidence="2 3" key="1">
    <citation type="journal article" date="2024" name="Plant J.">
        <title>Genome sequences and population genomics reveal climatic adaptation and genomic divergence between two closely related sweetgum species.</title>
        <authorList>
            <person name="Xu W.Q."/>
            <person name="Ren C.Q."/>
            <person name="Zhang X.Y."/>
            <person name="Comes H.P."/>
            <person name="Liu X.H."/>
            <person name="Li Y.G."/>
            <person name="Kettle C.J."/>
            <person name="Jalonen R."/>
            <person name="Gaisberger H."/>
            <person name="Ma Y.Z."/>
            <person name="Qiu Y.X."/>
        </authorList>
    </citation>
    <scope>NUCLEOTIDE SEQUENCE [LARGE SCALE GENOMIC DNA]</scope>
    <source>
        <strain evidence="2">Hangzhou</strain>
    </source>
</reference>
<feature type="compositionally biased region" description="Basic residues" evidence="1">
    <location>
        <begin position="484"/>
        <end position="505"/>
    </location>
</feature>
<dbReference type="Proteomes" id="UP001415857">
    <property type="component" value="Unassembled WGS sequence"/>
</dbReference>
<feature type="region of interest" description="Disordered" evidence="1">
    <location>
        <begin position="435"/>
        <end position="454"/>
    </location>
</feature>
<organism evidence="2 3">
    <name type="scientific">Liquidambar formosana</name>
    <name type="common">Formosan gum</name>
    <dbReference type="NCBI Taxonomy" id="63359"/>
    <lineage>
        <taxon>Eukaryota</taxon>
        <taxon>Viridiplantae</taxon>
        <taxon>Streptophyta</taxon>
        <taxon>Embryophyta</taxon>
        <taxon>Tracheophyta</taxon>
        <taxon>Spermatophyta</taxon>
        <taxon>Magnoliopsida</taxon>
        <taxon>eudicotyledons</taxon>
        <taxon>Gunneridae</taxon>
        <taxon>Pentapetalae</taxon>
        <taxon>Saxifragales</taxon>
        <taxon>Altingiaceae</taxon>
        <taxon>Liquidambar</taxon>
    </lineage>
</organism>
<dbReference type="PANTHER" id="PTHR34057">
    <property type="entry name" value="ELONGATION FACTOR"/>
    <property type="match status" value="1"/>
</dbReference>
<dbReference type="CDD" id="cd11650">
    <property type="entry name" value="AT4G37440_like"/>
    <property type="match status" value="1"/>
</dbReference>
<dbReference type="EMBL" id="JBBPBK010000012">
    <property type="protein sequence ID" value="KAK9273936.1"/>
    <property type="molecule type" value="Genomic_DNA"/>
</dbReference>